<evidence type="ECO:0000256" key="11">
    <source>
        <dbReference type="PROSITE-ProRule" id="PRU10040"/>
    </source>
</evidence>
<evidence type="ECO:0000259" key="13">
    <source>
        <dbReference type="Pfam" id="PF01095"/>
    </source>
</evidence>
<evidence type="ECO:0000256" key="6">
    <source>
        <dbReference type="ARBA" id="ARBA00022525"/>
    </source>
</evidence>
<proteinExistence type="inferred from homology"/>
<gene>
    <name evidence="14" type="ORF">F8388_014300</name>
</gene>
<dbReference type="Gene3D" id="2.160.20.10">
    <property type="entry name" value="Single-stranded right-handed beta-helix, Pectin lyase-like"/>
    <property type="match status" value="1"/>
</dbReference>
<evidence type="ECO:0000313" key="15">
    <source>
        <dbReference type="Proteomes" id="UP000525078"/>
    </source>
</evidence>
<organism evidence="14 15">
    <name type="scientific">Cannabis sativa</name>
    <name type="common">Hemp</name>
    <name type="synonym">Marijuana</name>
    <dbReference type="NCBI Taxonomy" id="3483"/>
    <lineage>
        <taxon>Eukaryota</taxon>
        <taxon>Viridiplantae</taxon>
        <taxon>Streptophyta</taxon>
        <taxon>Embryophyta</taxon>
        <taxon>Tracheophyta</taxon>
        <taxon>Spermatophyta</taxon>
        <taxon>Magnoliopsida</taxon>
        <taxon>eudicotyledons</taxon>
        <taxon>Gunneridae</taxon>
        <taxon>Pentapetalae</taxon>
        <taxon>rosids</taxon>
        <taxon>fabids</taxon>
        <taxon>Rosales</taxon>
        <taxon>Cannabaceae</taxon>
        <taxon>Cannabis</taxon>
    </lineage>
</organism>
<comment type="caution">
    <text evidence="14">The sequence shown here is derived from an EMBL/GenBank/DDBJ whole genome shotgun (WGS) entry which is preliminary data.</text>
</comment>
<name>A0A7J6GQJ9_CANSA</name>
<dbReference type="EMBL" id="JAATIP010000045">
    <property type="protein sequence ID" value="KAF4385167.1"/>
    <property type="molecule type" value="Genomic_DNA"/>
</dbReference>
<dbReference type="InterPro" id="IPR033131">
    <property type="entry name" value="Pectinesterase_Asp_AS"/>
</dbReference>
<keyword evidence="6" id="KW-0964">Secreted</keyword>
<evidence type="ECO:0000256" key="8">
    <source>
        <dbReference type="ARBA" id="ARBA00022801"/>
    </source>
</evidence>
<feature type="signal peptide" evidence="12">
    <location>
        <begin position="1"/>
        <end position="23"/>
    </location>
</feature>
<dbReference type="GO" id="GO:0030599">
    <property type="term" value="F:pectinesterase activity"/>
    <property type="evidence" value="ECO:0007669"/>
    <property type="project" value="UniProtKB-UniRule"/>
</dbReference>
<feature type="active site" evidence="11">
    <location>
        <position position="221"/>
    </location>
</feature>
<protein>
    <recommendedName>
        <fullName evidence="4 12">Pectinesterase</fullName>
        <ecNumber evidence="4 12">3.1.1.11</ecNumber>
    </recommendedName>
</protein>
<evidence type="ECO:0000256" key="5">
    <source>
        <dbReference type="ARBA" id="ARBA00022512"/>
    </source>
</evidence>
<evidence type="ECO:0000256" key="2">
    <source>
        <dbReference type="ARBA" id="ARBA00005184"/>
    </source>
</evidence>
<evidence type="ECO:0000256" key="3">
    <source>
        <dbReference type="ARBA" id="ARBA00008891"/>
    </source>
</evidence>
<comment type="similarity">
    <text evidence="3">Belongs to the pectinesterase family.</text>
</comment>
<dbReference type="Pfam" id="PF01095">
    <property type="entry name" value="Pectinesterase"/>
    <property type="match status" value="1"/>
</dbReference>
<dbReference type="EC" id="3.1.1.11" evidence="4 12"/>
<dbReference type="PANTHER" id="PTHR31321">
    <property type="entry name" value="ACYL-COA THIOESTER HYDROLASE YBHC-RELATED"/>
    <property type="match status" value="1"/>
</dbReference>
<evidence type="ECO:0000256" key="1">
    <source>
        <dbReference type="ARBA" id="ARBA00004191"/>
    </source>
</evidence>
<dbReference type="InterPro" id="IPR000070">
    <property type="entry name" value="Pectinesterase_cat"/>
</dbReference>
<dbReference type="GO" id="GO:0042545">
    <property type="term" value="P:cell wall modification"/>
    <property type="evidence" value="ECO:0007669"/>
    <property type="project" value="UniProtKB-UniRule"/>
</dbReference>
<keyword evidence="5" id="KW-0134">Cell wall</keyword>
<dbReference type="InterPro" id="IPR012334">
    <property type="entry name" value="Pectin_lyas_fold"/>
</dbReference>
<evidence type="ECO:0000256" key="7">
    <source>
        <dbReference type="ARBA" id="ARBA00022729"/>
    </source>
</evidence>
<dbReference type="AlphaFoldDB" id="A0A7J6GQJ9"/>
<accession>A0A7J6GQJ9</accession>
<reference evidence="14 15" key="1">
    <citation type="journal article" date="2020" name="bioRxiv">
        <title>Sequence and annotation of 42 cannabis genomes reveals extensive copy number variation in cannabinoid synthesis and pathogen resistance genes.</title>
        <authorList>
            <person name="Mckernan K.J."/>
            <person name="Helbert Y."/>
            <person name="Kane L.T."/>
            <person name="Ebling H."/>
            <person name="Zhang L."/>
            <person name="Liu B."/>
            <person name="Eaton Z."/>
            <person name="Mclaughlin S."/>
            <person name="Kingan S."/>
            <person name="Baybayan P."/>
            <person name="Concepcion G."/>
            <person name="Jordan M."/>
            <person name="Riva A."/>
            <person name="Barbazuk W."/>
            <person name="Harkins T."/>
        </authorList>
    </citation>
    <scope>NUCLEOTIDE SEQUENCE [LARGE SCALE GENOMIC DNA]</scope>
    <source>
        <strain evidence="15">cv. Jamaican Lion 4</strain>
        <tissue evidence="14">Leaf</tissue>
    </source>
</reference>
<comment type="pathway">
    <text evidence="2 12">Glycan metabolism; pectin degradation; 2-dehydro-3-deoxy-D-gluconate from pectin: step 1/5.</text>
</comment>
<dbReference type="FunFam" id="2.160.20.10:FF:000008">
    <property type="entry name" value="Pectinesterase"/>
    <property type="match status" value="1"/>
</dbReference>
<evidence type="ECO:0000256" key="10">
    <source>
        <dbReference type="ARBA" id="ARBA00047928"/>
    </source>
</evidence>
<dbReference type="Proteomes" id="UP000525078">
    <property type="component" value="Unassembled WGS sequence"/>
</dbReference>
<feature type="chain" id="PRO_5029932647" description="Pectinesterase" evidence="12">
    <location>
        <begin position="24"/>
        <end position="370"/>
    </location>
</feature>
<comment type="subcellular location">
    <subcellularLocation>
        <location evidence="1">Secreted</location>
        <location evidence="1">Cell wall</location>
    </subcellularLocation>
</comment>
<comment type="catalytic activity">
    <reaction evidence="10 12">
        <text>[(1-&gt;4)-alpha-D-galacturonosyl methyl ester](n) + n H2O = [(1-&gt;4)-alpha-D-galacturonosyl](n) + n methanol + n H(+)</text>
        <dbReference type="Rhea" id="RHEA:22380"/>
        <dbReference type="Rhea" id="RHEA-COMP:14570"/>
        <dbReference type="Rhea" id="RHEA-COMP:14573"/>
        <dbReference type="ChEBI" id="CHEBI:15377"/>
        <dbReference type="ChEBI" id="CHEBI:15378"/>
        <dbReference type="ChEBI" id="CHEBI:17790"/>
        <dbReference type="ChEBI" id="CHEBI:140522"/>
        <dbReference type="ChEBI" id="CHEBI:140523"/>
        <dbReference type="EC" id="3.1.1.11"/>
    </reaction>
</comment>
<evidence type="ECO:0000256" key="4">
    <source>
        <dbReference type="ARBA" id="ARBA00013229"/>
    </source>
</evidence>
<evidence type="ECO:0000256" key="12">
    <source>
        <dbReference type="RuleBase" id="RU000589"/>
    </source>
</evidence>
<evidence type="ECO:0000256" key="9">
    <source>
        <dbReference type="ARBA" id="ARBA00023085"/>
    </source>
</evidence>
<keyword evidence="8 12" id="KW-0378">Hydrolase</keyword>
<dbReference type="SUPFAM" id="SSF51126">
    <property type="entry name" value="Pectin lyase-like"/>
    <property type="match status" value="1"/>
</dbReference>
<dbReference type="InterPro" id="IPR011050">
    <property type="entry name" value="Pectin_lyase_fold/virulence"/>
</dbReference>
<dbReference type="GO" id="GO:0045490">
    <property type="term" value="P:pectin catabolic process"/>
    <property type="evidence" value="ECO:0007669"/>
    <property type="project" value="UniProtKB-UniRule"/>
</dbReference>
<feature type="domain" description="Pectinesterase catalytic" evidence="13">
    <location>
        <begin position="70"/>
        <end position="361"/>
    </location>
</feature>
<sequence length="370" mass="40165">MALKVMFFVAGVVLVLQVITTSGAPSIIPADGSKLDSWIEHNVQAHERDKDDHALDKVLATAQASSKVIKVSLDGKGDFKSITDAVKSIPAGNTARVIISIAGGVYKEHILVERTKPFVTFLGDKGNMPIITFDGTAAKFGTWNSATVSVESDYFMAANIQFVNSSPRPKGTGSGEQAVALRISGDKAAFHNCKFISFQDTLCDDKGRHIFKDCYIEGSVDFIFGDGQSLYLNTTIRSVAKMSGVITAHGRDNAAEDSGFTFVHCKIIADGDTYLGRAWREMPRVIFAYTEMGNNINTSGWSDGMGSPEKNAGNSKNNDVFYGEYKCTGPGSSTSGRAKYSKILTDEEIKPFMSFTFIQGNKWVIEPPRV</sequence>
<evidence type="ECO:0000313" key="14">
    <source>
        <dbReference type="EMBL" id="KAF4385167.1"/>
    </source>
</evidence>
<dbReference type="PROSITE" id="PS00503">
    <property type="entry name" value="PECTINESTERASE_2"/>
    <property type="match status" value="1"/>
</dbReference>
<dbReference type="PANTHER" id="PTHR31321:SF126">
    <property type="entry name" value="PECTINESTERASE"/>
    <property type="match status" value="1"/>
</dbReference>
<dbReference type="UniPathway" id="UPA00545">
    <property type="reaction ID" value="UER00823"/>
</dbReference>
<keyword evidence="7 12" id="KW-0732">Signal</keyword>
<keyword evidence="9 12" id="KW-0063">Aspartyl esterase</keyword>